<reference evidence="1" key="1">
    <citation type="submission" date="2021-02" db="EMBL/GenBank/DDBJ databases">
        <authorList>
            <consortium name="DOE Joint Genome Institute"/>
            <person name="Ahrendt S."/>
            <person name="Looney B.P."/>
            <person name="Miyauchi S."/>
            <person name="Morin E."/>
            <person name="Drula E."/>
            <person name="Courty P.E."/>
            <person name="Chicoki N."/>
            <person name="Fauchery L."/>
            <person name="Kohler A."/>
            <person name="Kuo A."/>
            <person name="Labutti K."/>
            <person name="Pangilinan J."/>
            <person name="Lipzen A."/>
            <person name="Riley R."/>
            <person name="Andreopoulos W."/>
            <person name="He G."/>
            <person name="Johnson J."/>
            <person name="Barry K.W."/>
            <person name="Grigoriev I.V."/>
            <person name="Nagy L."/>
            <person name="Hibbett D."/>
            <person name="Henrissat B."/>
            <person name="Matheny P.B."/>
            <person name="Labbe J."/>
            <person name="Martin F."/>
        </authorList>
    </citation>
    <scope>NUCLEOTIDE SEQUENCE</scope>
    <source>
        <strain evidence="1">FP105234-sp</strain>
    </source>
</reference>
<sequence length="267" mass="28167">MAAEPRIAVEVCVDSLDSASRAVNGGADRLEVCANLGLGGGTTPSVGLVRAIQRAFPDIPLMAMVRPRTGDFLYSASEIKVMFEDIHTLKEAGVAGLVFGVLNGDGTVDVQQTLALVEAAKPLQVCFHRAFDMTRDAEEALTAIFGIPGVTRILTSGHGPSAPSSLPTLQRLFQRTQTSENATPCILPGSGISPKTIRTVLDALLPFGLSEVHMSGGRWRSGEMTYRPEGMGMGVGGAGEWGVWETDEAAVREVRLAVDKETTSGQG</sequence>
<dbReference type="EMBL" id="MU275860">
    <property type="protein sequence ID" value="KAI0050577.1"/>
    <property type="molecule type" value="Genomic_DNA"/>
</dbReference>
<proteinExistence type="predicted"/>
<organism evidence="1 2">
    <name type="scientific">Auriscalpium vulgare</name>
    <dbReference type="NCBI Taxonomy" id="40419"/>
    <lineage>
        <taxon>Eukaryota</taxon>
        <taxon>Fungi</taxon>
        <taxon>Dikarya</taxon>
        <taxon>Basidiomycota</taxon>
        <taxon>Agaricomycotina</taxon>
        <taxon>Agaricomycetes</taxon>
        <taxon>Russulales</taxon>
        <taxon>Auriscalpiaceae</taxon>
        <taxon>Auriscalpium</taxon>
    </lineage>
</organism>
<dbReference type="Proteomes" id="UP000814033">
    <property type="component" value="Unassembled WGS sequence"/>
</dbReference>
<accession>A0ACB8S3A6</accession>
<evidence type="ECO:0000313" key="1">
    <source>
        <dbReference type="EMBL" id="KAI0050577.1"/>
    </source>
</evidence>
<reference evidence="1" key="2">
    <citation type="journal article" date="2022" name="New Phytol.">
        <title>Evolutionary transition to the ectomycorrhizal habit in the genomes of a hyperdiverse lineage of mushroom-forming fungi.</title>
        <authorList>
            <person name="Looney B."/>
            <person name="Miyauchi S."/>
            <person name="Morin E."/>
            <person name="Drula E."/>
            <person name="Courty P.E."/>
            <person name="Kohler A."/>
            <person name="Kuo A."/>
            <person name="LaButti K."/>
            <person name="Pangilinan J."/>
            <person name="Lipzen A."/>
            <person name="Riley R."/>
            <person name="Andreopoulos W."/>
            <person name="He G."/>
            <person name="Johnson J."/>
            <person name="Nolan M."/>
            <person name="Tritt A."/>
            <person name="Barry K.W."/>
            <person name="Grigoriev I.V."/>
            <person name="Nagy L.G."/>
            <person name="Hibbett D."/>
            <person name="Henrissat B."/>
            <person name="Matheny P.B."/>
            <person name="Labbe J."/>
            <person name="Martin F.M."/>
        </authorList>
    </citation>
    <scope>NUCLEOTIDE SEQUENCE</scope>
    <source>
        <strain evidence="1">FP105234-sp</strain>
    </source>
</reference>
<comment type="caution">
    <text evidence="1">The sequence shown here is derived from an EMBL/GenBank/DDBJ whole genome shotgun (WGS) entry which is preliminary data.</text>
</comment>
<evidence type="ECO:0000313" key="2">
    <source>
        <dbReference type="Proteomes" id="UP000814033"/>
    </source>
</evidence>
<name>A0ACB8S3A6_9AGAM</name>
<protein>
    <submittedName>
        <fullName evidence="1">Uncharacterized protein</fullName>
    </submittedName>
</protein>
<keyword evidence="2" id="KW-1185">Reference proteome</keyword>
<gene>
    <name evidence="1" type="ORF">FA95DRAFT_568348</name>
</gene>